<evidence type="ECO:0008006" key="3">
    <source>
        <dbReference type="Google" id="ProtNLM"/>
    </source>
</evidence>
<sequence>MARFEGRQNEGHMVVGHDAGVSSAPFAACRVPATRAHLSKDSLRIDMEIQFPKKEKKKAKAWSAAKRNTGSMLSHIFTEQKYPEPVYFQSVDCVGIPHFLSPKECRKIIDFAEAQGFSRQNRHRVLNMMWSDLIDPFLVEALWQVCGLGWFLRKLTIDGEVPCGLNDVVRIQKFGPGGVFGKHTDQPVRRADGRNSKYSLRIFLNGKEDEAFEGGLSAFHVAFRPKPVVFEPEAGLALIYPQGEFCQVQEELEVLAGNKYVLRADILFQRADELVSPHVPFHHPSPSTGEVM</sequence>
<keyword evidence="2" id="KW-1185">Reference proteome</keyword>
<proteinExistence type="predicted"/>
<dbReference type="Proteomes" id="UP001642464">
    <property type="component" value="Unassembled WGS sequence"/>
</dbReference>
<name>A0ABP0QPV1_9DINO</name>
<comment type="caution">
    <text evidence="1">The sequence shown here is derived from an EMBL/GenBank/DDBJ whole genome shotgun (WGS) entry which is preliminary data.</text>
</comment>
<evidence type="ECO:0000313" key="2">
    <source>
        <dbReference type="Proteomes" id="UP001642464"/>
    </source>
</evidence>
<accession>A0ABP0QPV1</accession>
<organism evidence="1 2">
    <name type="scientific">Durusdinium trenchii</name>
    <dbReference type="NCBI Taxonomy" id="1381693"/>
    <lineage>
        <taxon>Eukaryota</taxon>
        <taxon>Sar</taxon>
        <taxon>Alveolata</taxon>
        <taxon>Dinophyceae</taxon>
        <taxon>Suessiales</taxon>
        <taxon>Symbiodiniaceae</taxon>
        <taxon>Durusdinium</taxon>
    </lineage>
</organism>
<dbReference type="EMBL" id="CAXAMM010039795">
    <property type="protein sequence ID" value="CAK9088972.1"/>
    <property type="molecule type" value="Genomic_DNA"/>
</dbReference>
<dbReference type="Gene3D" id="2.60.120.620">
    <property type="entry name" value="q2cbj1_9rhob like domain"/>
    <property type="match status" value="1"/>
</dbReference>
<evidence type="ECO:0000313" key="1">
    <source>
        <dbReference type="EMBL" id="CAK9088972.1"/>
    </source>
</evidence>
<protein>
    <recommendedName>
        <fullName evidence="3">Prolyl 4-hydroxylase alpha subunit domain-containing protein</fullName>
    </recommendedName>
</protein>
<gene>
    <name evidence="1" type="ORF">SCF082_LOCUS42002</name>
</gene>
<reference evidence="1 2" key="1">
    <citation type="submission" date="2024-02" db="EMBL/GenBank/DDBJ databases">
        <authorList>
            <person name="Chen Y."/>
            <person name="Shah S."/>
            <person name="Dougan E. K."/>
            <person name="Thang M."/>
            <person name="Chan C."/>
        </authorList>
    </citation>
    <scope>NUCLEOTIDE SEQUENCE [LARGE SCALE GENOMIC DNA]</scope>
</reference>